<accession>A1RD65</accession>
<dbReference type="KEGG" id="aau:AAur_pTC20011"/>
<keyword evidence="2" id="KW-1185">Reference proteome</keyword>
<protein>
    <submittedName>
        <fullName evidence="1">Uncharacterized protein</fullName>
    </submittedName>
</protein>
<name>A1RD65_PAEAT</name>
<evidence type="ECO:0000313" key="2">
    <source>
        <dbReference type="Proteomes" id="UP000000637"/>
    </source>
</evidence>
<dbReference type="EMBL" id="CP000476">
    <property type="protein sequence ID" value="ABM10620.1"/>
    <property type="molecule type" value="Genomic_DNA"/>
</dbReference>
<dbReference type="Proteomes" id="UP000000637">
    <property type="component" value="Plasmid pTC2"/>
</dbReference>
<dbReference type="HOGENOM" id="CLU_952017_0_0_11"/>
<dbReference type="AlphaFoldDB" id="A1RD65"/>
<sequence>MPASRIAHIARIQSKATGHSYNAVLHQLVGRNPNSGLLPAIPSPEQQQLEALFINRLETMYMERSDKAWSRLNFGVKRLHAEARQLTLFLSPSTSLTHLAVQLLPVITSPDADAEVHGIPGLRATAHPLGLCLYRPGIDARIVLSGITAEEFEQAHHAGFSVPHSQVRCAATAMPDEWTTEERTFAAYYGSTLGAASTIESALLRRICLFSVQNPKSARTWHNLPGGICVELSFESFSLDQFGELLVMLTSPYLNPPMALQSRHFNAEYNWGRITLSCAGTEQEIEIRTTLR</sequence>
<geneLocation type="plasmid" evidence="1 2">
    <name>pTC2</name>
</geneLocation>
<dbReference type="RefSeq" id="WP_011777085.1">
    <property type="nucleotide sequence ID" value="NC_008713.1"/>
</dbReference>
<keyword evidence="1" id="KW-0614">Plasmid</keyword>
<reference evidence="1 2" key="1">
    <citation type="journal article" date="2006" name="PLoS Genet.">
        <title>Secrets of soil survival revealed by the genome sequence of Arthrobacter aurescens TC1.</title>
        <authorList>
            <person name="Mongodin E.F."/>
            <person name="Shapir N."/>
            <person name="Daugherty S.C."/>
            <person name="DeBoy R.T."/>
            <person name="Emerson J.B."/>
            <person name="Shvartzbeyn A."/>
            <person name="Radune D."/>
            <person name="Vamathevan J."/>
            <person name="Riggs F."/>
            <person name="Grinberg V."/>
            <person name="Khouri H."/>
            <person name="Wackett L.P."/>
            <person name="Nelson K.E."/>
            <person name="Sadowsky M.J."/>
        </authorList>
    </citation>
    <scope>NUCLEOTIDE SEQUENCE [LARGE SCALE GENOMIC DNA]</scope>
    <source>
        <strain evidence="1 2">TC1</strain>
    </source>
</reference>
<dbReference type="OrthoDB" id="5148568at2"/>
<proteinExistence type="predicted"/>
<evidence type="ECO:0000313" key="1">
    <source>
        <dbReference type="EMBL" id="ABM10620.1"/>
    </source>
</evidence>
<gene>
    <name evidence="1" type="ordered locus">AAur_pTC20011</name>
</gene>
<organism evidence="1 2">
    <name type="scientific">Paenarthrobacter aurescens (strain TC1)</name>
    <dbReference type="NCBI Taxonomy" id="290340"/>
    <lineage>
        <taxon>Bacteria</taxon>
        <taxon>Bacillati</taxon>
        <taxon>Actinomycetota</taxon>
        <taxon>Actinomycetes</taxon>
        <taxon>Micrococcales</taxon>
        <taxon>Micrococcaceae</taxon>
        <taxon>Paenarthrobacter</taxon>
    </lineage>
</organism>